<dbReference type="PROSITE" id="PS51186">
    <property type="entry name" value="GNAT"/>
    <property type="match status" value="1"/>
</dbReference>
<evidence type="ECO:0000313" key="4">
    <source>
        <dbReference type="EMBL" id="GAA2490910.1"/>
    </source>
</evidence>
<sequence length="164" mass="18095">MIEIRRFVPGDRGRWEELFRAYIAFYERTLDDTAYDRAWREIASGARLHGLGAWVGGELVGITHFLVHPSSSEPDLCYLEDLFTDPAVRGRGVATALIGAVRDWAREQGCGSVYWQTHESNAVARRLYDEVATFEGYVVYTLPVGRAPDGAGEASADGGIVGAR</sequence>
<dbReference type="Proteomes" id="UP001500730">
    <property type="component" value="Unassembled WGS sequence"/>
</dbReference>
<dbReference type="EMBL" id="BAAARE010000013">
    <property type="protein sequence ID" value="GAA2490910.1"/>
    <property type="molecule type" value="Genomic_DNA"/>
</dbReference>
<organism evidence="4 5">
    <name type="scientific">Terrabacter carboxydivorans</name>
    <dbReference type="NCBI Taxonomy" id="619730"/>
    <lineage>
        <taxon>Bacteria</taxon>
        <taxon>Bacillati</taxon>
        <taxon>Actinomycetota</taxon>
        <taxon>Actinomycetes</taxon>
        <taxon>Micrococcales</taxon>
        <taxon>Intrasporangiaceae</taxon>
        <taxon>Terrabacter</taxon>
    </lineage>
</organism>
<keyword evidence="1" id="KW-0808">Transferase</keyword>
<protein>
    <submittedName>
        <fullName evidence="4">GNAT family N-acetyltransferase</fullName>
    </submittedName>
</protein>
<accession>A0ABP5Z4I2</accession>
<dbReference type="Gene3D" id="3.40.630.30">
    <property type="match status" value="1"/>
</dbReference>
<proteinExistence type="predicted"/>
<comment type="caution">
    <text evidence="4">The sequence shown here is derived from an EMBL/GenBank/DDBJ whole genome shotgun (WGS) entry which is preliminary data.</text>
</comment>
<dbReference type="SUPFAM" id="SSF55729">
    <property type="entry name" value="Acyl-CoA N-acyltransferases (Nat)"/>
    <property type="match status" value="1"/>
</dbReference>
<name>A0ABP5Z4I2_9MICO</name>
<gene>
    <name evidence="4" type="ORF">GCM10009858_31210</name>
</gene>
<keyword evidence="2" id="KW-0012">Acyltransferase</keyword>
<keyword evidence="5" id="KW-1185">Reference proteome</keyword>
<feature type="domain" description="N-acetyltransferase" evidence="3">
    <location>
        <begin position="2"/>
        <end position="164"/>
    </location>
</feature>
<dbReference type="InterPro" id="IPR050832">
    <property type="entry name" value="Bact_Acetyltransf"/>
</dbReference>
<dbReference type="Pfam" id="PF00583">
    <property type="entry name" value="Acetyltransf_1"/>
    <property type="match status" value="1"/>
</dbReference>
<reference evidence="5" key="1">
    <citation type="journal article" date="2019" name="Int. J. Syst. Evol. Microbiol.">
        <title>The Global Catalogue of Microorganisms (GCM) 10K type strain sequencing project: providing services to taxonomists for standard genome sequencing and annotation.</title>
        <authorList>
            <consortium name="The Broad Institute Genomics Platform"/>
            <consortium name="The Broad Institute Genome Sequencing Center for Infectious Disease"/>
            <person name="Wu L."/>
            <person name="Ma J."/>
        </authorList>
    </citation>
    <scope>NUCLEOTIDE SEQUENCE [LARGE SCALE GENOMIC DNA]</scope>
    <source>
        <strain evidence="5">JCM 16259</strain>
    </source>
</reference>
<evidence type="ECO:0000256" key="2">
    <source>
        <dbReference type="ARBA" id="ARBA00023315"/>
    </source>
</evidence>
<dbReference type="RefSeq" id="WP_344255929.1">
    <property type="nucleotide sequence ID" value="NZ_BAAARE010000013.1"/>
</dbReference>
<dbReference type="InterPro" id="IPR016181">
    <property type="entry name" value="Acyl_CoA_acyltransferase"/>
</dbReference>
<evidence type="ECO:0000259" key="3">
    <source>
        <dbReference type="PROSITE" id="PS51186"/>
    </source>
</evidence>
<dbReference type="PANTHER" id="PTHR43877">
    <property type="entry name" value="AMINOALKYLPHOSPHONATE N-ACETYLTRANSFERASE-RELATED-RELATED"/>
    <property type="match status" value="1"/>
</dbReference>
<evidence type="ECO:0000256" key="1">
    <source>
        <dbReference type="ARBA" id="ARBA00022679"/>
    </source>
</evidence>
<dbReference type="CDD" id="cd04301">
    <property type="entry name" value="NAT_SF"/>
    <property type="match status" value="1"/>
</dbReference>
<evidence type="ECO:0000313" key="5">
    <source>
        <dbReference type="Proteomes" id="UP001500730"/>
    </source>
</evidence>
<dbReference type="InterPro" id="IPR000182">
    <property type="entry name" value="GNAT_dom"/>
</dbReference>